<dbReference type="SUPFAM" id="SSF50729">
    <property type="entry name" value="PH domain-like"/>
    <property type="match status" value="1"/>
</dbReference>
<feature type="compositionally biased region" description="Basic and acidic residues" evidence="1">
    <location>
        <begin position="355"/>
        <end position="375"/>
    </location>
</feature>
<organism evidence="2 3">
    <name type="scientific">Apis cerana cerana</name>
    <name type="common">Oriental honeybee</name>
    <dbReference type="NCBI Taxonomy" id="94128"/>
    <lineage>
        <taxon>Eukaryota</taxon>
        <taxon>Metazoa</taxon>
        <taxon>Ecdysozoa</taxon>
        <taxon>Arthropoda</taxon>
        <taxon>Hexapoda</taxon>
        <taxon>Insecta</taxon>
        <taxon>Pterygota</taxon>
        <taxon>Neoptera</taxon>
        <taxon>Endopterygota</taxon>
        <taxon>Hymenoptera</taxon>
        <taxon>Apocrita</taxon>
        <taxon>Aculeata</taxon>
        <taxon>Apoidea</taxon>
        <taxon>Anthophila</taxon>
        <taxon>Apidae</taxon>
        <taxon>Apis</taxon>
    </lineage>
</organism>
<dbReference type="Proteomes" id="UP000242457">
    <property type="component" value="Unassembled WGS sequence"/>
</dbReference>
<reference evidence="2 3" key="1">
    <citation type="submission" date="2014-07" db="EMBL/GenBank/DDBJ databases">
        <title>Genomic and transcriptomic analysis on Apis cerana provide comprehensive insights into honey bee biology.</title>
        <authorList>
            <person name="Diao Q."/>
            <person name="Sun L."/>
            <person name="Zheng H."/>
            <person name="Zheng H."/>
            <person name="Xu S."/>
            <person name="Wang S."/>
            <person name="Zeng Z."/>
            <person name="Hu F."/>
            <person name="Su S."/>
            <person name="Wu J."/>
        </authorList>
    </citation>
    <scope>NUCLEOTIDE SEQUENCE [LARGE SCALE GENOMIC DNA]</scope>
    <source>
        <tissue evidence="2">Pupae without intestine</tissue>
    </source>
</reference>
<proteinExistence type="predicted"/>
<dbReference type="OrthoDB" id="9942268at2759"/>
<dbReference type="InterPro" id="IPR052223">
    <property type="entry name" value="Actin_Cytoskeleton_Reg"/>
</dbReference>
<dbReference type="GO" id="GO:0051015">
    <property type="term" value="F:actin filament binding"/>
    <property type="evidence" value="ECO:0007669"/>
    <property type="project" value="TreeGrafter"/>
</dbReference>
<dbReference type="EMBL" id="KZ288198">
    <property type="protein sequence ID" value="PBC33672.1"/>
    <property type="molecule type" value="Genomic_DNA"/>
</dbReference>
<dbReference type="PANTHER" id="PTHR17271">
    <property type="entry name" value="PLECKSTRIN HOMOLOGY PH DOMAIN-CONTAINING PROTEIN"/>
    <property type="match status" value="1"/>
</dbReference>
<feature type="region of interest" description="Disordered" evidence="1">
    <location>
        <begin position="318"/>
        <end position="379"/>
    </location>
</feature>
<name>A0A2A3EQX8_APICC</name>
<gene>
    <name evidence="2" type="ORF">APICC_08345</name>
</gene>
<dbReference type="GO" id="GO:0015629">
    <property type="term" value="C:actin cytoskeleton"/>
    <property type="evidence" value="ECO:0007669"/>
    <property type="project" value="TreeGrafter"/>
</dbReference>
<evidence type="ECO:0000313" key="3">
    <source>
        <dbReference type="Proteomes" id="UP000242457"/>
    </source>
</evidence>
<keyword evidence="3" id="KW-1185">Reference proteome</keyword>
<accession>A0A2A3EQX8</accession>
<evidence type="ECO:0000256" key="1">
    <source>
        <dbReference type="SAM" id="MobiDB-lite"/>
    </source>
</evidence>
<sequence>MKVASFQSKLLHYAQNIYHNAIDYTMINDTSIPKNIDKKYSFMRKRGGRHEVRLVNYANKNPAYLTVDRARSTRRRPWRTARRAISVANFRNFQQRRMFYANFNPETVPQARIDMTRVLEVAAAEDITGHPYSLAITSPEGVTFVKGTCREETRWWADVLQVYSRNKGRHKRNATFPGGQTTILQVTPTIRILTYRNIYILTGNTPNPPRPRFNSCRSEPRSNTWISETSVPADLCASVFSSTPSLVTNSVVTTTSNTSMSNGNVVENSNDHRVTANVSPLRTSTPLENGGSTYITSVPSTSTMNGSVSSTVYTTTSTSTTVSSVNSLTEKPPIVPNEGRSSYKDQPASSASPPTRDKLRAEDKARRRMNQHGERTGTACSGEKLGIVRLVECEVIRRMLGNWSFER</sequence>
<dbReference type="AlphaFoldDB" id="A0A2A3EQX8"/>
<feature type="compositionally biased region" description="Low complexity" evidence="1">
    <location>
        <begin position="318"/>
        <end position="329"/>
    </location>
</feature>
<protein>
    <submittedName>
        <fullName evidence="2">Protein outspread</fullName>
    </submittedName>
</protein>
<evidence type="ECO:0000313" key="2">
    <source>
        <dbReference type="EMBL" id="PBC33672.1"/>
    </source>
</evidence>
<dbReference type="PANTHER" id="PTHR17271:SF1">
    <property type="entry name" value="PROTEIN OUTSPREAD"/>
    <property type="match status" value="1"/>
</dbReference>
<dbReference type="STRING" id="94128.A0A2A3EQX8"/>